<dbReference type="GO" id="GO:0070374">
    <property type="term" value="P:positive regulation of ERK1 and ERK2 cascade"/>
    <property type="evidence" value="ECO:0007669"/>
    <property type="project" value="TreeGrafter"/>
</dbReference>
<proteinExistence type="predicted"/>
<feature type="transmembrane region" description="Helical" evidence="1">
    <location>
        <begin position="269"/>
        <end position="294"/>
    </location>
</feature>
<dbReference type="EMBL" id="SOYY01000005">
    <property type="protein sequence ID" value="KAA0721314.1"/>
    <property type="molecule type" value="Genomic_DNA"/>
</dbReference>
<keyword evidence="5" id="KW-1185">Reference proteome</keyword>
<dbReference type="GO" id="GO:0045121">
    <property type="term" value="C:membrane raft"/>
    <property type="evidence" value="ECO:0007669"/>
    <property type="project" value="TreeGrafter"/>
</dbReference>
<dbReference type="Pfam" id="PF07686">
    <property type="entry name" value="V-set"/>
    <property type="match status" value="1"/>
</dbReference>
<dbReference type="Proteomes" id="UP000324632">
    <property type="component" value="Chromosome 5"/>
</dbReference>
<dbReference type="GO" id="GO:0009897">
    <property type="term" value="C:external side of plasma membrane"/>
    <property type="evidence" value="ECO:0007669"/>
    <property type="project" value="TreeGrafter"/>
</dbReference>
<accession>A0A5A9PG04</accession>
<reference evidence="4 5" key="1">
    <citation type="journal article" date="2019" name="Mol. Ecol. Resour.">
        <title>Chromosome-level genome assembly of Triplophysa tibetana, a fish adapted to the harsh high-altitude environment of the Tibetan Plateau.</title>
        <authorList>
            <person name="Yang X."/>
            <person name="Liu H."/>
            <person name="Ma Z."/>
            <person name="Zou Y."/>
            <person name="Zou M."/>
            <person name="Mao Y."/>
            <person name="Li X."/>
            <person name="Wang H."/>
            <person name="Chen T."/>
            <person name="Wang W."/>
            <person name="Yang R."/>
        </authorList>
    </citation>
    <scope>NUCLEOTIDE SEQUENCE [LARGE SCALE GENOMIC DNA]</scope>
    <source>
        <strain evidence="4">TTIB1903HZAU</strain>
        <tissue evidence="4">Muscle</tissue>
    </source>
</reference>
<evidence type="ECO:0000256" key="2">
    <source>
        <dbReference type="SAM" id="SignalP"/>
    </source>
</evidence>
<dbReference type="PANTHER" id="PTHR11422">
    <property type="entry name" value="T-CELL SURFACE GLYCOPROTEIN CD4"/>
    <property type="match status" value="1"/>
</dbReference>
<organism evidence="4 5">
    <name type="scientific">Triplophysa tibetana</name>
    <dbReference type="NCBI Taxonomy" id="1572043"/>
    <lineage>
        <taxon>Eukaryota</taxon>
        <taxon>Metazoa</taxon>
        <taxon>Chordata</taxon>
        <taxon>Craniata</taxon>
        <taxon>Vertebrata</taxon>
        <taxon>Euteleostomi</taxon>
        <taxon>Actinopterygii</taxon>
        <taxon>Neopterygii</taxon>
        <taxon>Teleostei</taxon>
        <taxon>Ostariophysi</taxon>
        <taxon>Cypriniformes</taxon>
        <taxon>Nemacheilidae</taxon>
        <taxon>Triplophysa</taxon>
    </lineage>
</organism>
<feature type="domain" description="Ig-like" evidence="3">
    <location>
        <begin position="20"/>
        <end position="107"/>
    </location>
</feature>
<feature type="chain" id="PRO_5022772237" description="Ig-like domain-containing protein" evidence="2">
    <location>
        <begin position="26"/>
        <end position="320"/>
    </location>
</feature>
<dbReference type="InterPro" id="IPR013106">
    <property type="entry name" value="Ig_V-set"/>
</dbReference>
<evidence type="ECO:0000256" key="1">
    <source>
        <dbReference type="SAM" id="Phobius"/>
    </source>
</evidence>
<keyword evidence="1" id="KW-0472">Membrane</keyword>
<keyword evidence="1" id="KW-0812">Transmembrane</keyword>
<dbReference type="PROSITE" id="PS50835">
    <property type="entry name" value="IG_LIKE"/>
    <property type="match status" value="2"/>
</dbReference>
<keyword evidence="2" id="KW-0732">Signal</keyword>
<dbReference type="InterPro" id="IPR007110">
    <property type="entry name" value="Ig-like_dom"/>
</dbReference>
<name>A0A5A9PG04_9TELE</name>
<dbReference type="InterPro" id="IPR036179">
    <property type="entry name" value="Ig-like_dom_sf"/>
</dbReference>
<evidence type="ECO:0000313" key="5">
    <source>
        <dbReference type="Proteomes" id="UP000324632"/>
    </source>
</evidence>
<evidence type="ECO:0000259" key="3">
    <source>
        <dbReference type="PROSITE" id="PS50835"/>
    </source>
</evidence>
<dbReference type="GO" id="GO:0035723">
    <property type="term" value="P:interleukin-15-mediated signaling pathway"/>
    <property type="evidence" value="ECO:0007669"/>
    <property type="project" value="TreeGrafter"/>
</dbReference>
<dbReference type="PANTHER" id="PTHR11422:SF5">
    <property type="entry name" value="DIVERSE IMMUNOGLOBULIN DOMAIN-CONTAINING PROTEIN 1.1 ISOFORM X1-RELATED"/>
    <property type="match status" value="1"/>
</dbReference>
<dbReference type="SUPFAM" id="SSF48726">
    <property type="entry name" value="Immunoglobulin"/>
    <property type="match status" value="2"/>
</dbReference>
<dbReference type="SMART" id="SM00409">
    <property type="entry name" value="IG"/>
    <property type="match status" value="2"/>
</dbReference>
<keyword evidence="1" id="KW-1133">Transmembrane helix</keyword>
<dbReference type="InterPro" id="IPR003599">
    <property type="entry name" value="Ig_sub"/>
</dbReference>
<dbReference type="GO" id="GO:0042289">
    <property type="term" value="F:MHC class II protein binding"/>
    <property type="evidence" value="ECO:0007669"/>
    <property type="project" value="TreeGrafter"/>
</dbReference>
<feature type="domain" description="Ig-like" evidence="3">
    <location>
        <begin position="117"/>
        <end position="230"/>
    </location>
</feature>
<feature type="signal peptide" evidence="2">
    <location>
        <begin position="1"/>
        <end position="25"/>
    </location>
</feature>
<dbReference type="GO" id="GO:0042110">
    <property type="term" value="P:T cell activation"/>
    <property type="evidence" value="ECO:0007669"/>
    <property type="project" value="TreeGrafter"/>
</dbReference>
<dbReference type="Gene3D" id="2.60.40.10">
    <property type="entry name" value="Immunoglobulins"/>
    <property type="match status" value="2"/>
</dbReference>
<dbReference type="AlphaFoldDB" id="A0A5A9PG04"/>
<sequence>MTEKSDICLLGLILLSSLFTGVSEAEETDVFISSGESVSLSCNDSLHQCSSTTWMYSNYITSSAVEVFTGGIKKKNTKRSERLSLTSDCSLNIYKITQHDGGLYTCRQYVNGSRHGPDSYVLLHVLHVSSSSSSSSSSQTEIRANTSVTLTCQLFSYECDHVFRVDGFQLVWMNQTDVDRQTDSRYQIRSDKLCLISLTTTLVNEDDNTELRCVLKHKNDIKTSVTYTVRFTDSNKILVTTANPERFSTPNTPETTQQQQQQASTTTSIIIRVILVIVEVSVFAAPTVILLQIICAGRAQNRRRTQNAHQEDTVMSAVLE</sequence>
<evidence type="ECO:0000313" key="4">
    <source>
        <dbReference type="EMBL" id="KAA0721314.1"/>
    </source>
</evidence>
<gene>
    <name evidence="4" type="ORF">E1301_Tti022800</name>
</gene>
<comment type="caution">
    <text evidence="4">The sequence shown here is derived from an EMBL/GenBank/DDBJ whole genome shotgun (WGS) entry which is preliminary data.</text>
</comment>
<protein>
    <recommendedName>
        <fullName evidence="3">Ig-like domain-containing protein</fullName>
    </recommendedName>
</protein>
<dbReference type="GO" id="GO:1990782">
    <property type="term" value="F:protein tyrosine kinase binding"/>
    <property type="evidence" value="ECO:0007669"/>
    <property type="project" value="TreeGrafter"/>
</dbReference>
<dbReference type="InterPro" id="IPR013783">
    <property type="entry name" value="Ig-like_fold"/>
</dbReference>